<dbReference type="Pfam" id="PF13560">
    <property type="entry name" value="HTH_31"/>
    <property type="match status" value="1"/>
</dbReference>
<keyword evidence="3" id="KW-1185">Reference proteome</keyword>
<dbReference type="GO" id="GO:0003677">
    <property type="term" value="F:DNA binding"/>
    <property type="evidence" value="ECO:0007669"/>
    <property type="project" value="InterPro"/>
</dbReference>
<protein>
    <recommendedName>
        <fullName evidence="1">HTH cro/C1-type domain-containing protein</fullName>
    </recommendedName>
</protein>
<comment type="caution">
    <text evidence="2">The sequence shown here is derived from an EMBL/GenBank/DDBJ whole genome shotgun (WGS) entry which is preliminary data.</text>
</comment>
<dbReference type="Gene3D" id="1.10.260.40">
    <property type="entry name" value="lambda repressor-like DNA-binding domains"/>
    <property type="match status" value="1"/>
</dbReference>
<reference evidence="2 3" key="1">
    <citation type="submission" date="2014-10" db="EMBL/GenBank/DDBJ databases">
        <title>Draft genome sequence of Actinoplanes utahensis NRRL 12052.</title>
        <authorList>
            <person name="Velasco-Bucheli B."/>
            <person name="del Cerro C."/>
            <person name="Hormigo D."/>
            <person name="Garcia J.L."/>
            <person name="Acebal C."/>
            <person name="Arroyo M."/>
            <person name="de la Mata I."/>
        </authorList>
    </citation>
    <scope>NUCLEOTIDE SEQUENCE [LARGE SCALE GENOMIC DNA]</scope>
    <source>
        <strain evidence="2 3">NRRL 12052</strain>
    </source>
</reference>
<name>A0A0A6ULC6_ACTUT</name>
<proteinExistence type="predicted"/>
<dbReference type="eggNOG" id="COG1396">
    <property type="taxonomic scope" value="Bacteria"/>
</dbReference>
<evidence type="ECO:0000313" key="3">
    <source>
        <dbReference type="Proteomes" id="UP000054537"/>
    </source>
</evidence>
<feature type="domain" description="HTH cro/C1-type" evidence="1">
    <location>
        <begin position="28"/>
        <end position="83"/>
    </location>
</feature>
<dbReference type="EMBL" id="JRTT01000031">
    <property type="protein sequence ID" value="KHD75124.1"/>
    <property type="molecule type" value="Genomic_DNA"/>
</dbReference>
<accession>A0A0A6ULC6</accession>
<sequence length="291" mass="33348">MDVVAATPAPSDGDGRPINARQTLGLRLRALRESRRLTLEEAASHIEASASKLSRMELGRVGIKELDLHDLLTLYGISDAGERLAFIERNQRLSEPRWWSTYGSGFSEWYCSYLVLESAAQHIRTYEVRFIPGLLQTRSYAEAVIRPATTDEDQVGRLVDVRLHRQRLVLERGVPRLWAIVEYSALTEGFTDPRIMQEQIRFLLDITESSDVTIQIIMPGAGGLTFRGNSFSILQHESSEVVYMEHLDRAQFLDDRNESEIYRRTMGELVILADEPRRSRRTLEEILRRES</sequence>
<dbReference type="InterPro" id="IPR043917">
    <property type="entry name" value="DUF5753"/>
</dbReference>
<dbReference type="PROSITE" id="PS50943">
    <property type="entry name" value="HTH_CROC1"/>
    <property type="match status" value="1"/>
</dbReference>
<dbReference type="STRING" id="1869.MB27_24700"/>
<dbReference type="AlphaFoldDB" id="A0A0A6ULC6"/>
<dbReference type="InterPro" id="IPR010982">
    <property type="entry name" value="Lambda_DNA-bd_dom_sf"/>
</dbReference>
<evidence type="ECO:0000313" key="2">
    <source>
        <dbReference type="EMBL" id="KHD75124.1"/>
    </source>
</evidence>
<evidence type="ECO:0000259" key="1">
    <source>
        <dbReference type="PROSITE" id="PS50943"/>
    </source>
</evidence>
<dbReference type="CDD" id="cd00093">
    <property type="entry name" value="HTH_XRE"/>
    <property type="match status" value="1"/>
</dbReference>
<organism evidence="2 3">
    <name type="scientific">Actinoplanes utahensis</name>
    <dbReference type="NCBI Taxonomy" id="1869"/>
    <lineage>
        <taxon>Bacteria</taxon>
        <taxon>Bacillati</taxon>
        <taxon>Actinomycetota</taxon>
        <taxon>Actinomycetes</taxon>
        <taxon>Micromonosporales</taxon>
        <taxon>Micromonosporaceae</taxon>
        <taxon>Actinoplanes</taxon>
    </lineage>
</organism>
<dbReference type="Pfam" id="PF19054">
    <property type="entry name" value="DUF5753"/>
    <property type="match status" value="1"/>
</dbReference>
<dbReference type="Proteomes" id="UP000054537">
    <property type="component" value="Unassembled WGS sequence"/>
</dbReference>
<gene>
    <name evidence="2" type="ORF">MB27_24700</name>
</gene>
<dbReference type="SUPFAM" id="SSF47413">
    <property type="entry name" value="lambda repressor-like DNA-binding domains"/>
    <property type="match status" value="1"/>
</dbReference>
<dbReference type="SMART" id="SM00530">
    <property type="entry name" value="HTH_XRE"/>
    <property type="match status" value="1"/>
</dbReference>
<dbReference type="InterPro" id="IPR001387">
    <property type="entry name" value="Cro/C1-type_HTH"/>
</dbReference>